<dbReference type="PROSITE" id="PS50850">
    <property type="entry name" value="MFS"/>
    <property type="match status" value="1"/>
</dbReference>
<dbReference type="Gene3D" id="1.20.1250.20">
    <property type="entry name" value="MFS general substrate transporter like domains"/>
    <property type="match status" value="1"/>
</dbReference>
<keyword evidence="4 6" id="KW-0472">Membrane</keyword>
<dbReference type="AlphaFoldDB" id="A0A6A6ZEE9"/>
<feature type="transmembrane region" description="Helical" evidence="6">
    <location>
        <begin position="381"/>
        <end position="400"/>
    </location>
</feature>
<feature type="transmembrane region" description="Helical" evidence="6">
    <location>
        <begin position="73"/>
        <end position="97"/>
    </location>
</feature>
<evidence type="ECO:0000256" key="4">
    <source>
        <dbReference type="ARBA" id="ARBA00023136"/>
    </source>
</evidence>
<protein>
    <submittedName>
        <fullName evidence="8">MFS general substrate transporter</fullName>
    </submittedName>
</protein>
<evidence type="ECO:0000256" key="2">
    <source>
        <dbReference type="ARBA" id="ARBA00022692"/>
    </source>
</evidence>
<dbReference type="GO" id="GO:0016020">
    <property type="term" value="C:membrane"/>
    <property type="evidence" value="ECO:0007669"/>
    <property type="project" value="UniProtKB-SubCell"/>
</dbReference>
<keyword evidence="9" id="KW-1185">Reference proteome</keyword>
<feature type="transmembrane region" description="Helical" evidence="6">
    <location>
        <begin position="166"/>
        <end position="189"/>
    </location>
</feature>
<evidence type="ECO:0000256" key="5">
    <source>
        <dbReference type="SAM" id="MobiDB-lite"/>
    </source>
</evidence>
<name>A0A6A6ZEE9_9PLEO</name>
<feature type="transmembrane region" description="Helical" evidence="6">
    <location>
        <begin position="439"/>
        <end position="462"/>
    </location>
</feature>
<dbReference type="OrthoDB" id="5296287at2759"/>
<keyword evidence="2 6" id="KW-0812">Transmembrane</keyword>
<feature type="transmembrane region" description="Helical" evidence="6">
    <location>
        <begin position="228"/>
        <end position="248"/>
    </location>
</feature>
<dbReference type="InterPro" id="IPR011701">
    <property type="entry name" value="MFS"/>
</dbReference>
<feature type="transmembrane region" description="Helical" evidence="6">
    <location>
        <begin position="109"/>
        <end position="129"/>
    </location>
</feature>
<comment type="subcellular location">
    <subcellularLocation>
        <location evidence="1">Membrane</location>
        <topology evidence="1">Multi-pass membrane protein</topology>
    </subcellularLocation>
</comment>
<evidence type="ECO:0000313" key="9">
    <source>
        <dbReference type="Proteomes" id="UP000799424"/>
    </source>
</evidence>
<evidence type="ECO:0000256" key="6">
    <source>
        <dbReference type="SAM" id="Phobius"/>
    </source>
</evidence>
<gene>
    <name evidence="8" type="ORF">CC86DRAFT_432334</name>
</gene>
<sequence>MEIPTAKEESLLSREKQPGAPSLPVNRCINEAEIESNITTSDITPQAPNVVCFDSTNDPEDPQNWPNYYKYTLVGLLSAMQTMVNLGTLMCTPAVPLILESFGSKQNNFYSVLLVAIWELGEACGPLFVAPMSEYVGRMPVYHTANVMFTIWNIASGLSQNVGMLIVFRFLTGLSVASVTLDATVVGDMFPVEERGTVQSFLGLAPLIGPVFGPAIGGAISVSIGWRWMFWILAICSGVVELGFIVFFRETYKVAILWRKTKRLRKETGNERLQPAIARPSGWGAFLQKGLIRPARMICLSPVLVLLAIYVSVIFSYLYILLTTITPVFESNYRFSTRAASLVYIGIGLGMVCGMMCCRYTLDRIVKYHNGKSGAKPEHRLVPMIIGGVAVPIGLLVYGWTVQIHFHWMLPVFGLAICGFSVASTIISSFSYLVDAFGIYAASAIAAIITLRCLAGVVLPLAGPALFAKLGLGWGTTLLALVALAFIPIPILMMRVGDRIRQSSKLNVIF</sequence>
<feature type="transmembrane region" description="Helical" evidence="6">
    <location>
        <begin position="474"/>
        <end position="496"/>
    </location>
</feature>
<evidence type="ECO:0000256" key="3">
    <source>
        <dbReference type="ARBA" id="ARBA00022989"/>
    </source>
</evidence>
<dbReference type="SUPFAM" id="SSF103473">
    <property type="entry name" value="MFS general substrate transporter"/>
    <property type="match status" value="1"/>
</dbReference>
<feature type="transmembrane region" description="Helical" evidence="6">
    <location>
        <begin position="406"/>
        <end position="427"/>
    </location>
</feature>
<feature type="transmembrane region" description="Helical" evidence="6">
    <location>
        <begin position="201"/>
        <end position="222"/>
    </location>
</feature>
<dbReference type="Proteomes" id="UP000799424">
    <property type="component" value="Unassembled WGS sequence"/>
</dbReference>
<dbReference type="InterPro" id="IPR020846">
    <property type="entry name" value="MFS_dom"/>
</dbReference>
<dbReference type="InterPro" id="IPR036259">
    <property type="entry name" value="MFS_trans_sf"/>
</dbReference>
<dbReference type="Pfam" id="PF07690">
    <property type="entry name" value="MFS_1"/>
    <property type="match status" value="1"/>
</dbReference>
<reference evidence="8" key="1">
    <citation type="journal article" date="2020" name="Stud. Mycol.">
        <title>101 Dothideomycetes genomes: a test case for predicting lifestyles and emergence of pathogens.</title>
        <authorList>
            <person name="Haridas S."/>
            <person name="Albert R."/>
            <person name="Binder M."/>
            <person name="Bloem J."/>
            <person name="Labutti K."/>
            <person name="Salamov A."/>
            <person name="Andreopoulos B."/>
            <person name="Baker S."/>
            <person name="Barry K."/>
            <person name="Bills G."/>
            <person name="Bluhm B."/>
            <person name="Cannon C."/>
            <person name="Castanera R."/>
            <person name="Culley D."/>
            <person name="Daum C."/>
            <person name="Ezra D."/>
            <person name="Gonzalez J."/>
            <person name="Henrissat B."/>
            <person name="Kuo A."/>
            <person name="Liang C."/>
            <person name="Lipzen A."/>
            <person name="Lutzoni F."/>
            <person name="Magnuson J."/>
            <person name="Mondo S."/>
            <person name="Nolan M."/>
            <person name="Ohm R."/>
            <person name="Pangilinan J."/>
            <person name="Park H.-J."/>
            <person name="Ramirez L."/>
            <person name="Alfaro M."/>
            <person name="Sun H."/>
            <person name="Tritt A."/>
            <person name="Yoshinaga Y."/>
            <person name="Zwiers L.-H."/>
            <person name="Turgeon B."/>
            <person name="Goodwin S."/>
            <person name="Spatafora J."/>
            <person name="Crous P."/>
            <person name="Grigoriev I."/>
        </authorList>
    </citation>
    <scope>NUCLEOTIDE SEQUENCE</scope>
    <source>
        <strain evidence="8">CBS 113818</strain>
    </source>
</reference>
<evidence type="ECO:0000313" key="8">
    <source>
        <dbReference type="EMBL" id="KAF2819248.1"/>
    </source>
</evidence>
<evidence type="ECO:0000259" key="7">
    <source>
        <dbReference type="PROSITE" id="PS50850"/>
    </source>
</evidence>
<dbReference type="EMBL" id="MU006246">
    <property type="protein sequence ID" value="KAF2819248.1"/>
    <property type="molecule type" value="Genomic_DNA"/>
</dbReference>
<organism evidence="8 9">
    <name type="scientific">Ophiobolus disseminans</name>
    <dbReference type="NCBI Taxonomy" id="1469910"/>
    <lineage>
        <taxon>Eukaryota</taxon>
        <taxon>Fungi</taxon>
        <taxon>Dikarya</taxon>
        <taxon>Ascomycota</taxon>
        <taxon>Pezizomycotina</taxon>
        <taxon>Dothideomycetes</taxon>
        <taxon>Pleosporomycetidae</taxon>
        <taxon>Pleosporales</taxon>
        <taxon>Pleosporineae</taxon>
        <taxon>Phaeosphaeriaceae</taxon>
        <taxon>Ophiobolus</taxon>
    </lineage>
</organism>
<feature type="region of interest" description="Disordered" evidence="5">
    <location>
        <begin position="1"/>
        <end position="24"/>
    </location>
</feature>
<accession>A0A6A6ZEE9</accession>
<dbReference type="PANTHER" id="PTHR23502">
    <property type="entry name" value="MAJOR FACILITATOR SUPERFAMILY"/>
    <property type="match status" value="1"/>
</dbReference>
<feature type="transmembrane region" description="Helical" evidence="6">
    <location>
        <begin position="298"/>
        <end position="322"/>
    </location>
</feature>
<feature type="domain" description="Major facilitator superfamily (MFS) profile" evidence="7">
    <location>
        <begin position="71"/>
        <end position="500"/>
    </location>
</feature>
<feature type="transmembrane region" description="Helical" evidence="6">
    <location>
        <begin position="342"/>
        <end position="360"/>
    </location>
</feature>
<dbReference type="GO" id="GO:0022857">
    <property type="term" value="F:transmembrane transporter activity"/>
    <property type="evidence" value="ECO:0007669"/>
    <property type="project" value="InterPro"/>
</dbReference>
<evidence type="ECO:0000256" key="1">
    <source>
        <dbReference type="ARBA" id="ARBA00004141"/>
    </source>
</evidence>
<dbReference type="PANTHER" id="PTHR23502:SF163">
    <property type="entry name" value="MAJOR FACILITATOR SUPERFAMILY (MFS) PROFILE DOMAIN-CONTAINING PROTEIN"/>
    <property type="match status" value="1"/>
</dbReference>
<feature type="compositionally biased region" description="Basic and acidic residues" evidence="5">
    <location>
        <begin position="1"/>
        <end position="17"/>
    </location>
</feature>
<proteinExistence type="predicted"/>
<keyword evidence="3 6" id="KW-1133">Transmembrane helix</keyword>